<dbReference type="GO" id="GO:0000166">
    <property type="term" value="F:nucleotide binding"/>
    <property type="evidence" value="ECO:0007669"/>
    <property type="project" value="UniProtKB-KW"/>
</dbReference>
<sequence>MNPTRRLLDLFGVALPIVQAPMAGCDTPRLASAVAAAGGLGSLACAMRDADAIRAAVDAFRRDGDRPLNLNFFCHREPEADAARQAAWRAALAPYYAEFGLDADAPLPAASRRPFDEAACALVETLRPRVVSFHFGLPSPELFARVRAAGAAVIASATTVAEATHLAERGCDAVIAMGAEAGGHRGSFLVDDMTRQVGTFALVPQIVDAVDVPVIAAGGIADARGVAAAFALGAGAVQIGTAYLLCDEAQVSAPHRAALASATADGTAITNVFTGRPARSIVNRAVRELGPMSRTAPAFPLAAAALLPLRQSAEAQGSGDFSPLWSGQGAPLVRATSAARLTRALALGLPDASGLPKQ</sequence>
<protein>
    <recommendedName>
        <fullName evidence="11">Nitronate monooxygenase</fullName>
    </recommendedName>
    <alternativeName>
        <fullName evidence="9">Propionate 3-nitronate monooxygenase</fullName>
    </alternativeName>
</protein>
<evidence type="ECO:0000256" key="8">
    <source>
        <dbReference type="ARBA" id="ARBA00023033"/>
    </source>
</evidence>
<evidence type="ECO:0000256" key="10">
    <source>
        <dbReference type="ARBA" id="ARBA00049401"/>
    </source>
</evidence>
<dbReference type="Proteomes" id="UP001139971">
    <property type="component" value="Unassembled WGS sequence"/>
</dbReference>
<evidence type="ECO:0000256" key="3">
    <source>
        <dbReference type="ARBA" id="ARBA00022575"/>
    </source>
</evidence>
<evidence type="ECO:0000256" key="1">
    <source>
        <dbReference type="ARBA" id="ARBA00001917"/>
    </source>
</evidence>
<keyword evidence="7" id="KW-0560">Oxidoreductase</keyword>
<dbReference type="Gene3D" id="3.20.20.70">
    <property type="entry name" value="Aldolase class I"/>
    <property type="match status" value="1"/>
</dbReference>
<reference evidence="12" key="1">
    <citation type="submission" date="2023-02" db="EMBL/GenBank/DDBJ databases">
        <title>Tahibacter soli sp. nov. isolated from soil.</title>
        <authorList>
            <person name="Baek J.H."/>
            <person name="Lee J.K."/>
            <person name="Choi D.G."/>
            <person name="Jeon C.O."/>
        </authorList>
    </citation>
    <scope>NUCLEOTIDE SEQUENCE</scope>
    <source>
        <strain evidence="12">BL</strain>
    </source>
</reference>
<keyword evidence="5" id="KW-0288">FMN</keyword>
<evidence type="ECO:0000313" key="12">
    <source>
        <dbReference type="EMBL" id="MDC8013725.1"/>
    </source>
</evidence>
<dbReference type="Pfam" id="PF03060">
    <property type="entry name" value="NMO"/>
    <property type="match status" value="1"/>
</dbReference>
<evidence type="ECO:0000256" key="11">
    <source>
        <dbReference type="ARBA" id="ARBA00067136"/>
    </source>
</evidence>
<dbReference type="CDD" id="cd04730">
    <property type="entry name" value="NPD_like"/>
    <property type="match status" value="1"/>
</dbReference>
<dbReference type="PANTHER" id="PTHR42747:SF3">
    <property type="entry name" value="NITRONATE MONOOXYGENASE-RELATED"/>
    <property type="match status" value="1"/>
</dbReference>
<keyword evidence="8 12" id="KW-0503">Monooxygenase</keyword>
<dbReference type="RefSeq" id="WP_263542417.1">
    <property type="nucleotide sequence ID" value="NZ_JAOVZO020000018.1"/>
</dbReference>
<evidence type="ECO:0000256" key="4">
    <source>
        <dbReference type="ARBA" id="ARBA00022630"/>
    </source>
</evidence>
<gene>
    <name evidence="12" type="ORF">OD750_014380</name>
</gene>
<evidence type="ECO:0000256" key="9">
    <source>
        <dbReference type="ARBA" id="ARBA00031155"/>
    </source>
</evidence>
<comment type="cofactor">
    <cofactor evidence="1">
        <name>FMN</name>
        <dbReference type="ChEBI" id="CHEBI:58210"/>
    </cofactor>
</comment>
<evidence type="ECO:0000256" key="7">
    <source>
        <dbReference type="ARBA" id="ARBA00023002"/>
    </source>
</evidence>
<name>A0A9X4BH59_9GAMM</name>
<dbReference type="InterPro" id="IPR004136">
    <property type="entry name" value="NMO"/>
</dbReference>
<keyword evidence="6" id="KW-0547">Nucleotide-binding</keyword>
<dbReference type="GO" id="GO:0009636">
    <property type="term" value="P:response to toxic substance"/>
    <property type="evidence" value="ECO:0007669"/>
    <property type="project" value="UniProtKB-KW"/>
</dbReference>
<dbReference type="InterPro" id="IPR013785">
    <property type="entry name" value="Aldolase_TIM"/>
</dbReference>
<accession>A0A9X4BH59</accession>
<evidence type="ECO:0000256" key="5">
    <source>
        <dbReference type="ARBA" id="ARBA00022643"/>
    </source>
</evidence>
<comment type="catalytic activity">
    <reaction evidence="10">
        <text>3 propionate 3-nitronate + 3 O2 + H2O = 3 3-oxopropanoate + 2 nitrate + nitrite + H2O2 + 3 H(+)</text>
        <dbReference type="Rhea" id="RHEA:57332"/>
        <dbReference type="ChEBI" id="CHEBI:15377"/>
        <dbReference type="ChEBI" id="CHEBI:15378"/>
        <dbReference type="ChEBI" id="CHEBI:15379"/>
        <dbReference type="ChEBI" id="CHEBI:16240"/>
        <dbReference type="ChEBI" id="CHEBI:16301"/>
        <dbReference type="ChEBI" id="CHEBI:17632"/>
        <dbReference type="ChEBI" id="CHEBI:33190"/>
        <dbReference type="ChEBI" id="CHEBI:136067"/>
    </reaction>
</comment>
<dbReference type="PANTHER" id="PTHR42747">
    <property type="entry name" value="NITRONATE MONOOXYGENASE-RELATED"/>
    <property type="match status" value="1"/>
</dbReference>
<evidence type="ECO:0000256" key="6">
    <source>
        <dbReference type="ARBA" id="ARBA00022741"/>
    </source>
</evidence>
<comment type="caution">
    <text evidence="12">The sequence shown here is derived from an EMBL/GenBank/DDBJ whole genome shotgun (WGS) entry which is preliminary data.</text>
</comment>
<dbReference type="SUPFAM" id="SSF51412">
    <property type="entry name" value="Inosine monophosphate dehydrogenase (IMPDH)"/>
    <property type="match status" value="1"/>
</dbReference>
<evidence type="ECO:0000313" key="13">
    <source>
        <dbReference type="Proteomes" id="UP001139971"/>
    </source>
</evidence>
<dbReference type="GO" id="GO:0018580">
    <property type="term" value="F:nitronate monooxygenase activity"/>
    <property type="evidence" value="ECO:0007669"/>
    <property type="project" value="InterPro"/>
</dbReference>
<organism evidence="12 13">
    <name type="scientific">Tahibacter soli</name>
    <dbReference type="NCBI Taxonomy" id="2983605"/>
    <lineage>
        <taxon>Bacteria</taxon>
        <taxon>Pseudomonadati</taxon>
        <taxon>Pseudomonadota</taxon>
        <taxon>Gammaproteobacteria</taxon>
        <taxon>Lysobacterales</taxon>
        <taxon>Rhodanobacteraceae</taxon>
        <taxon>Tahibacter</taxon>
    </lineage>
</organism>
<dbReference type="FunFam" id="3.20.20.70:FF:000154">
    <property type="entry name" value="Probable nitronate monooxygenase"/>
    <property type="match status" value="1"/>
</dbReference>
<keyword evidence="3" id="KW-0216">Detoxification</keyword>
<dbReference type="AlphaFoldDB" id="A0A9X4BH59"/>
<dbReference type="EMBL" id="JAOVZO020000018">
    <property type="protein sequence ID" value="MDC8013725.1"/>
    <property type="molecule type" value="Genomic_DNA"/>
</dbReference>
<comment type="similarity">
    <text evidence="2">Belongs to the nitronate monooxygenase family. NMO class I subfamily.</text>
</comment>
<evidence type="ECO:0000256" key="2">
    <source>
        <dbReference type="ARBA" id="ARBA00009881"/>
    </source>
</evidence>
<keyword evidence="4" id="KW-0285">Flavoprotein</keyword>
<keyword evidence="13" id="KW-1185">Reference proteome</keyword>
<proteinExistence type="inferred from homology"/>